<gene>
    <name evidence="3" type="ORF">SAMN04488074_103480</name>
</gene>
<dbReference type="NCBIfam" id="NF047352">
    <property type="entry name" value="P_loop_sacsin"/>
    <property type="match status" value="1"/>
</dbReference>
<name>A0A1G8XIC5_9PSEU</name>
<dbReference type="InterPro" id="IPR050742">
    <property type="entry name" value="Helicase_Restrict-Modif_Enz"/>
</dbReference>
<dbReference type="InterPro" id="IPR036890">
    <property type="entry name" value="HATPase_C_sf"/>
</dbReference>
<protein>
    <submittedName>
        <fullName evidence="3">Superfamily II DNA or RNA helicase</fullName>
    </submittedName>
</protein>
<dbReference type="Gene3D" id="3.40.50.300">
    <property type="entry name" value="P-loop containing nucleotide triphosphate hydrolases"/>
    <property type="match status" value="2"/>
</dbReference>
<dbReference type="SMART" id="SM00487">
    <property type="entry name" value="DEXDc"/>
    <property type="match status" value="1"/>
</dbReference>
<evidence type="ECO:0000313" key="3">
    <source>
        <dbReference type="EMBL" id="SDJ89984.1"/>
    </source>
</evidence>
<dbReference type="SUPFAM" id="SSF55874">
    <property type="entry name" value="ATPase domain of HSP90 chaperone/DNA topoisomerase II/histidine kinase"/>
    <property type="match status" value="1"/>
</dbReference>
<dbReference type="GO" id="GO:0003677">
    <property type="term" value="F:DNA binding"/>
    <property type="evidence" value="ECO:0007669"/>
    <property type="project" value="InterPro"/>
</dbReference>
<dbReference type="Proteomes" id="UP000199682">
    <property type="component" value="Unassembled WGS sequence"/>
</dbReference>
<dbReference type="PROSITE" id="PS51194">
    <property type="entry name" value="HELICASE_CTER"/>
    <property type="match status" value="1"/>
</dbReference>
<feature type="domain" description="Helicase C-terminal" evidence="2">
    <location>
        <begin position="1446"/>
        <end position="1588"/>
    </location>
</feature>
<evidence type="ECO:0000259" key="1">
    <source>
        <dbReference type="PROSITE" id="PS51192"/>
    </source>
</evidence>
<dbReference type="GO" id="GO:0004386">
    <property type="term" value="F:helicase activity"/>
    <property type="evidence" value="ECO:0007669"/>
    <property type="project" value="UniProtKB-KW"/>
</dbReference>
<evidence type="ECO:0000313" key="4">
    <source>
        <dbReference type="Proteomes" id="UP000199682"/>
    </source>
</evidence>
<dbReference type="EMBL" id="FNET01000003">
    <property type="protein sequence ID" value="SDJ89984.1"/>
    <property type="molecule type" value="Genomic_DNA"/>
</dbReference>
<proteinExistence type="predicted"/>
<dbReference type="PANTHER" id="PTHR47396">
    <property type="entry name" value="TYPE I RESTRICTION ENZYME ECOKI R PROTEIN"/>
    <property type="match status" value="1"/>
</dbReference>
<dbReference type="GO" id="GO:0005524">
    <property type="term" value="F:ATP binding"/>
    <property type="evidence" value="ECO:0007669"/>
    <property type="project" value="InterPro"/>
</dbReference>
<feature type="domain" description="Helicase ATP-binding" evidence="1">
    <location>
        <begin position="1208"/>
        <end position="1381"/>
    </location>
</feature>
<dbReference type="InterPro" id="IPR001650">
    <property type="entry name" value="Helicase_C-like"/>
</dbReference>
<keyword evidence="3" id="KW-0067">ATP-binding</keyword>
<dbReference type="GO" id="GO:0016787">
    <property type="term" value="F:hydrolase activity"/>
    <property type="evidence" value="ECO:0007669"/>
    <property type="project" value="InterPro"/>
</dbReference>
<dbReference type="PROSITE" id="PS51192">
    <property type="entry name" value="HELICASE_ATP_BIND_1"/>
    <property type="match status" value="1"/>
</dbReference>
<dbReference type="PANTHER" id="PTHR47396:SF1">
    <property type="entry name" value="ATP-DEPENDENT HELICASE IRC3-RELATED"/>
    <property type="match status" value="1"/>
</dbReference>
<dbReference type="SMART" id="SM00490">
    <property type="entry name" value="HELICc"/>
    <property type="match status" value="1"/>
</dbReference>
<dbReference type="RefSeq" id="WP_256334596.1">
    <property type="nucleotide sequence ID" value="NZ_FNET01000003.1"/>
</dbReference>
<dbReference type="InterPro" id="IPR014001">
    <property type="entry name" value="Helicase_ATP-bd"/>
</dbReference>
<accession>A0A1G8XIC5</accession>
<keyword evidence="3" id="KW-0347">Helicase</keyword>
<keyword evidence="3" id="KW-0378">Hydrolase</keyword>
<dbReference type="InterPro" id="IPR027417">
    <property type="entry name" value="P-loop_NTPase"/>
</dbReference>
<sequence>MIERAKSAVLGLIRELSSVALQTYVLNRDRIEEDANAERRIYQGGYGDRQIYELVQNGADEMRAPEHEGGTIRVVLTSDSLYVANDGEPITVEGARTILRMGVSRKRGGQIGRFGVGIKSVLSATLTPQFFSSTGSFGFDADWAAEQILGSVNADRELRGELPVESVGDTPVLRMARELDEVAERAQDPVLDELLGSGAATVVRLRLLSGAADRLGVDLEKFPKLFQLFSHQVRVLALEDRRTLPVARREITVDYDGILHTIREACAGQKAHSERHRVFTRLHEVSEASRDGAGELHQRSEIEIAWAVPDYTVTKSDDGRRLLSVPHERGRFWAFFPTTYPTTLSGALNAAWKTNEDRQNLLDGSPLNDELLDEAADLVVSSLPALVEPADPAAYLQLLPGRTKESPNWADEFLVDAIWRLAAVRPSLPDQDGVLRAPAELRVHPEKVDRVALEMWAEYAGRAKNWLHRSAEANTLRRGKVNHILAGTDVEPETADAWLEALVEDGSAAGSAAAIQVAAYLDEIGAGDRALRMVAAEARQAKIVLTDSGEFVAPADGGLFRRTDDDGLADDLVYVARSISDDPDMADALDRLGIRPADARGRFQSVLDQGFRDYDADAWTRFWELLRSAGGVELVDVIRAKLATTGARLRVLTKSGALKPVEDCLLPGPVVPADGSRDAAYVVDLDFHGDDLAVLRELGMTDVPVMGLHPKEQHWFHEYHVERHAEYCASLDSTASRVQLTTVGLTGQPTVHHLHVFLGLSADGKAAFLAEMPDEGLVEHWSRQIGVNVRTRTRVESPVRWLLRQHGFVSTSMGVVRLVDAVAPELAALASVLPVADLSTEKARRLGLSASAENVEPARWVELFQRVGESVEDEFVGNSYALLSEVASDLLEQAEMLRCRVGGSWDLRPHGEIAVAAGRAEYDELVREKHPAILVDDAERTSQVEVLVRELGLRAVGDVILKQLRAVHSGPPVGLGDEYTSLKLRLGVKRVQGLKIQRCSELEEVIRTPHGTRTVELRSARQDDMVLVPEDVSFEEALVLADEELCLGLGAAECRRVVQAHHDQLRNSEVQQRLSEIRGTDDLDRKIVLLIGAENLRQGLPEGLVAREIAATGQEPDDLRLARMAYNAHATSVLRVHTKDINERFGTAPAQFDGSHAALRFVTDLGLPDIFAGVRVPSPPARVEVFGPTAFPPLHGYQETIAGSLEDLLTTSSPQRAMLSLPTAAGKTRVAAEATIRRITTSGPFDGPVLWIAQTAELCEQAVQTWRYVWERIGPDEPLVIDRLWSGNSATPVTGRSQLVVATDAKLSLVLGTDEYAWLRNAATVFVDEAHVAISPEYTGILEHLGLTHRATARHLVGLTATPFRSNTELTRRLVQRFGNQRLDDGVFAGEPILELQDLGVLARVEHRELVGAEIELDSQELTGVKGFLPRRAEQRLAENETRNKLIIEEIAALPEDWPVLVFATSVSHAKFLAAMLCDRGVRSAAIDSATPPPERRQRVESFRRGELRVLTNYGVLTQGFDAPATRAVVIARPVYSPNDYQQMIGRGLRGNLNGGKDTCLILDVRDNITNYDGDLAFRSFEYLWQKG</sequence>
<dbReference type="GO" id="GO:0005829">
    <property type="term" value="C:cytosol"/>
    <property type="evidence" value="ECO:0007669"/>
    <property type="project" value="TreeGrafter"/>
</dbReference>
<dbReference type="Pfam" id="PF04851">
    <property type="entry name" value="ResIII"/>
    <property type="match status" value="1"/>
</dbReference>
<keyword evidence="3" id="KW-0547">Nucleotide-binding</keyword>
<organism evidence="3 4">
    <name type="scientific">Lentzea albidocapillata subsp. violacea</name>
    <dbReference type="NCBI Taxonomy" id="128104"/>
    <lineage>
        <taxon>Bacteria</taxon>
        <taxon>Bacillati</taxon>
        <taxon>Actinomycetota</taxon>
        <taxon>Actinomycetes</taxon>
        <taxon>Pseudonocardiales</taxon>
        <taxon>Pseudonocardiaceae</taxon>
        <taxon>Lentzea</taxon>
    </lineage>
</organism>
<reference evidence="4" key="1">
    <citation type="submission" date="2016-10" db="EMBL/GenBank/DDBJ databases">
        <authorList>
            <person name="Varghese N."/>
            <person name="Submissions S."/>
        </authorList>
    </citation>
    <scope>NUCLEOTIDE SEQUENCE [LARGE SCALE GENOMIC DNA]</scope>
    <source>
        <strain evidence="4">DSM 44796</strain>
    </source>
</reference>
<dbReference type="Pfam" id="PF00271">
    <property type="entry name" value="Helicase_C"/>
    <property type="match status" value="1"/>
</dbReference>
<evidence type="ECO:0000259" key="2">
    <source>
        <dbReference type="PROSITE" id="PS51194"/>
    </source>
</evidence>
<dbReference type="InterPro" id="IPR006935">
    <property type="entry name" value="Helicase/UvrB_N"/>
</dbReference>
<dbReference type="SUPFAM" id="SSF52540">
    <property type="entry name" value="P-loop containing nucleoside triphosphate hydrolases"/>
    <property type="match status" value="1"/>
</dbReference>